<dbReference type="PIRSF" id="PIRSF000538">
    <property type="entry name" value="GlpK"/>
    <property type="match status" value="1"/>
</dbReference>
<keyword evidence="4 8" id="KW-0547">Nucleotide-binding</keyword>
<dbReference type="PANTHER" id="PTHR43095">
    <property type="entry name" value="SUGAR KINASE"/>
    <property type="match status" value="1"/>
</dbReference>
<dbReference type="PROSITE" id="PS00933">
    <property type="entry name" value="FGGY_KINASES_1"/>
    <property type="match status" value="1"/>
</dbReference>
<dbReference type="InterPro" id="IPR050406">
    <property type="entry name" value="FGGY_Carb_Kinase"/>
</dbReference>
<organism evidence="13 14">
    <name type="scientific">Lachnospira hominis</name>
    <name type="common">ex Liu et al. 2021</name>
    <dbReference type="NCBI Taxonomy" id="2763051"/>
    <lineage>
        <taxon>Bacteria</taxon>
        <taxon>Bacillati</taxon>
        <taxon>Bacillota</taxon>
        <taxon>Clostridia</taxon>
        <taxon>Lachnospirales</taxon>
        <taxon>Lachnospiraceae</taxon>
        <taxon>Lachnospira</taxon>
    </lineage>
</organism>
<dbReference type="InterPro" id="IPR018484">
    <property type="entry name" value="FGGY_N"/>
</dbReference>
<dbReference type="PANTHER" id="PTHR43095:SF5">
    <property type="entry name" value="XYLULOSE KINASE"/>
    <property type="match status" value="1"/>
</dbReference>
<keyword evidence="3 8" id="KW-0808">Transferase</keyword>
<gene>
    <name evidence="8 10 13" type="primary">xylB</name>
    <name evidence="13" type="ORF">H8S01_05545</name>
</gene>
<dbReference type="Gene3D" id="3.30.420.40">
    <property type="match status" value="2"/>
</dbReference>
<sequence length="491" mass="53999">MYYIGVDLGTSAVKLILMDKEGNVVKTVSREYPLYFPKPGWSEQNPSDWYENAVEGIKELTDGVDAAQVAGISFGGQMHGLVILDKDNEVIRPAILWNDGRTTKECDYLNNTIGKDKIAEYTANIAFAGFTAPKILWLRENEPENFKKISKIMLPKDYLAYKMTGVHCTDVSDASGMLLFDVKNRCWSKEMLDICGIDENCMAKVFESYECVGNLTKEAAQRMGLTENVKVIAGAGDNAAAAVGTGTVGDGKCNISLGTSGTIFISSDKFGVDDNNALHSFDHADGHFHLMGCMLSAASCNKWWMDEIIKTKEYSEEQKPVTDDMLGNNRVFFLPYLMGERSPHNNPAARATFTGMTMDTDRTDMTQAVLEGVAFAIRDSFEVAKSLGINVTETKICGGGAKSPLWRKMIANILNIKVSVPVTEEGPALGAAMLAAVGTGAYKNVEEAASHIVKIKETIEPDKEIAARYEKKYQQFKKIYPALKSVFDEFD</sequence>
<comment type="function">
    <text evidence="8">Catalyzes the phosphorylation of D-xylulose to D-xylulose 5-phosphate.</text>
</comment>
<dbReference type="PROSITE" id="PS00445">
    <property type="entry name" value="FGGY_KINASES_2"/>
    <property type="match status" value="1"/>
</dbReference>
<feature type="site" description="Important for activity" evidence="8">
    <location>
        <position position="7"/>
    </location>
</feature>
<evidence type="ECO:0000256" key="3">
    <source>
        <dbReference type="ARBA" id="ARBA00022679"/>
    </source>
</evidence>
<comment type="caution">
    <text evidence="13">The sequence shown here is derived from an EMBL/GenBank/DDBJ whole genome shotgun (WGS) entry which is preliminary data.</text>
</comment>
<evidence type="ECO:0000256" key="8">
    <source>
        <dbReference type="HAMAP-Rule" id="MF_02220"/>
    </source>
</evidence>
<dbReference type="EMBL" id="JACOPD010000003">
    <property type="protein sequence ID" value="MBC5680422.1"/>
    <property type="molecule type" value="Genomic_DNA"/>
</dbReference>
<dbReference type="InterPro" id="IPR018483">
    <property type="entry name" value="Carb_kinase_FGGY_CS"/>
</dbReference>
<dbReference type="NCBIfam" id="TIGR01312">
    <property type="entry name" value="XylB"/>
    <property type="match status" value="1"/>
</dbReference>
<evidence type="ECO:0000256" key="5">
    <source>
        <dbReference type="ARBA" id="ARBA00022777"/>
    </source>
</evidence>
<dbReference type="InterPro" id="IPR000577">
    <property type="entry name" value="Carb_kinase_FGGY"/>
</dbReference>
<dbReference type="CDD" id="cd07808">
    <property type="entry name" value="ASKHA_NBD_FGGY_EcXK-like"/>
    <property type="match status" value="1"/>
</dbReference>
<proteinExistence type="inferred from homology"/>
<evidence type="ECO:0000256" key="7">
    <source>
        <dbReference type="ARBA" id="ARBA00023277"/>
    </source>
</evidence>
<protein>
    <recommendedName>
        <fullName evidence="8 10">Xylulose kinase</fullName>
        <shortName evidence="8 10">Xylulokinase</shortName>
        <ecNumber evidence="8 10">2.7.1.17</ecNumber>
    </recommendedName>
</protein>
<dbReference type="SUPFAM" id="SSF53067">
    <property type="entry name" value="Actin-like ATPase domain"/>
    <property type="match status" value="2"/>
</dbReference>
<comment type="catalytic activity">
    <reaction evidence="8 10">
        <text>D-xylulose + ATP = D-xylulose 5-phosphate + ADP + H(+)</text>
        <dbReference type="Rhea" id="RHEA:10964"/>
        <dbReference type="ChEBI" id="CHEBI:15378"/>
        <dbReference type="ChEBI" id="CHEBI:17140"/>
        <dbReference type="ChEBI" id="CHEBI:30616"/>
        <dbReference type="ChEBI" id="CHEBI:57737"/>
        <dbReference type="ChEBI" id="CHEBI:456216"/>
        <dbReference type="EC" id="2.7.1.17"/>
    </reaction>
</comment>
<evidence type="ECO:0000313" key="13">
    <source>
        <dbReference type="EMBL" id="MBC5680422.1"/>
    </source>
</evidence>
<feature type="active site" description="Proton acceptor" evidence="8">
    <location>
        <position position="237"/>
    </location>
</feature>
<feature type="domain" description="Carbohydrate kinase FGGY C-terminal" evidence="12">
    <location>
        <begin position="254"/>
        <end position="437"/>
    </location>
</feature>
<evidence type="ECO:0000259" key="11">
    <source>
        <dbReference type="Pfam" id="PF00370"/>
    </source>
</evidence>
<keyword evidence="5 8" id="KW-0418">Kinase</keyword>
<dbReference type="InterPro" id="IPR018485">
    <property type="entry name" value="FGGY_C"/>
</dbReference>
<dbReference type="HAMAP" id="MF_02220">
    <property type="entry name" value="XylB"/>
    <property type="match status" value="1"/>
</dbReference>
<evidence type="ECO:0000256" key="6">
    <source>
        <dbReference type="ARBA" id="ARBA00022840"/>
    </source>
</evidence>
<keyword evidence="14" id="KW-1185">Reference proteome</keyword>
<accession>A0ABR7FZ12</accession>
<evidence type="ECO:0000256" key="9">
    <source>
        <dbReference type="RuleBase" id="RU003733"/>
    </source>
</evidence>
<evidence type="ECO:0000256" key="2">
    <source>
        <dbReference type="ARBA" id="ARBA00022629"/>
    </source>
</evidence>
<keyword evidence="6 8" id="KW-0067">ATP-binding</keyword>
<feature type="binding site" evidence="8">
    <location>
        <begin position="78"/>
        <end position="79"/>
    </location>
    <ligand>
        <name>substrate</name>
    </ligand>
</feature>
<dbReference type="InterPro" id="IPR043129">
    <property type="entry name" value="ATPase_NBD"/>
</dbReference>
<evidence type="ECO:0000256" key="1">
    <source>
        <dbReference type="ARBA" id="ARBA00009156"/>
    </source>
</evidence>
<feature type="domain" description="Carbohydrate kinase FGGY N-terminal" evidence="11">
    <location>
        <begin position="2"/>
        <end position="244"/>
    </location>
</feature>
<evidence type="ECO:0000256" key="4">
    <source>
        <dbReference type="ARBA" id="ARBA00022741"/>
    </source>
</evidence>
<evidence type="ECO:0000256" key="10">
    <source>
        <dbReference type="RuleBase" id="RU364073"/>
    </source>
</evidence>
<dbReference type="GO" id="GO:0004856">
    <property type="term" value="F:D-xylulokinase activity"/>
    <property type="evidence" value="ECO:0007669"/>
    <property type="project" value="UniProtKB-EC"/>
</dbReference>
<keyword evidence="7 8" id="KW-0119">Carbohydrate metabolism</keyword>
<dbReference type="InterPro" id="IPR006000">
    <property type="entry name" value="Xylulokinase"/>
</dbReference>
<dbReference type="EC" id="2.7.1.17" evidence="8 10"/>
<dbReference type="Proteomes" id="UP000628463">
    <property type="component" value="Unassembled WGS sequence"/>
</dbReference>
<dbReference type="Pfam" id="PF02782">
    <property type="entry name" value="FGGY_C"/>
    <property type="match status" value="1"/>
</dbReference>
<dbReference type="Pfam" id="PF00370">
    <property type="entry name" value="FGGY_N"/>
    <property type="match status" value="1"/>
</dbReference>
<dbReference type="RefSeq" id="WP_021866534.1">
    <property type="nucleotide sequence ID" value="NZ_JACOPD010000003.1"/>
</dbReference>
<name>A0ABR7FZ12_9FIRM</name>
<evidence type="ECO:0000313" key="14">
    <source>
        <dbReference type="Proteomes" id="UP000628463"/>
    </source>
</evidence>
<reference evidence="13 14" key="1">
    <citation type="submission" date="2020-08" db="EMBL/GenBank/DDBJ databases">
        <title>Genome public.</title>
        <authorList>
            <person name="Liu C."/>
            <person name="Sun Q."/>
        </authorList>
    </citation>
    <scope>NUCLEOTIDE SEQUENCE [LARGE SCALE GENOMIC DNA]</scope>
    <source>
        <strain evidence="13 14">NSJ-43</strain>
    </source>
</reference>
<keyword evidence="2 8" id="KW-0859">Xylose metabolism</keyword>
<evidence type="ECO:0000259" key="12">
    <source>
        <dbReference type="Pfam" id="PF02782"/>
    </source>
</evidence>
<comment type="similarity">
    <text evidence="1 8 9">Belongs to the FGGY kinase family.</text>
</comment>